<keyword evidence="15" id="KW-1185">Reference proteome</keyword>
<protein>
    <recommendedName>
        <fullName evidence="13">C2H2-type domain-containing protein</fullName>
    </recommendedName>
</protein>
<dbReference type="PANTHER" id="PTHR24394:SF29">
    <property type="entry name" value="MYONEURIN"/>
    <property type="match status" value="1"/>
</dbReference>
<keyword evidence="7" id="KW-0805">Transcription regulation</keyword>
<feature type="domain" description="C2H2-type" evidence="13">
    <location>
        <begin position="98"/>
        <end position="126"/>
    </location>
</feature>
<dbReference type="Proteomes" id="UP000728185">
    <property type="component" value="Unassembled WGS sequence"/>
</dbReference>
<feature type="region of interest" description="Disordered" evidence="12">
    <location>
        <begin position="68"/>
        <end position="97"/>
    </location>
</feature>
<keyword evidence="4" id="KW-0677">Repeat</keyword>
<evidence type="ECO:0000256" key="1">
    <source>
        <dbReference type="ARBA" id="ARBA00004123"/>
    </source>
</evidence>
<feature type="compositionally biased region" description="Basic residues" evidence="12">
    <location>
        <begin position="1"/>
        <end position="19"/>
    </location>
</feature>
<evidence type="ECO:0000256" key="7">
    <source>
        <dbReference type="ARBA" id="ARBA00023015"/>
    </source>
</evidence>
<sequence length="198" mass="22375">MTDRNHARRRKPLHPKKRLTLSPVHSDDTISKDSHLADTVQFCEPNSDDSFSIASLDSLVTDEIGKNSKTWTASNSHPPQTFRSRKRRRKSPSINNSHSCTLCGRHFTEARSVRRHMMAVHNGEKPFSCEICGKLFAELGNLKKHQSAVHEGRKPFLCPICSRGFSQFAHMRSHSVTVHKTSFSPATTTANRRTTTKI</sequence>
<dbReference type="EMBL" id="LUCM01008166">
    <property type="protein sequence ID" value="KAA0188845.1"/>
    <property type="molecule type" value="Genomic_DNA"/>
</dbReference>
<keyword evidence="9" id="KW-0804">Transcription</keyword>
<dbReference type="PROSITE" id="PS00028">
    <property type="entry name" value="ZINC_FINGER_C2H2_1"/>
    <property type="match status" value="3"/>
</dbReference>
<comment type="similarity">
    <text evidence="2">Belongs to the krueppel C2H2-type zinc-finger protein family.</text>
</comment>
<feature type="domain" description="C2H2-type" evidence="13">
    <location>
        <begin position="156"/>
        <end position="179"/>
    </location>
</feature>
<comment type="subcellular location">
    <subcellularLocation>
        <location evidence="1">Nucleus</location>
    </subcellularLocation>
</comment>
<feature type="region of interest" description="Disordered" evidence="12">
    <location>
        <begin position="1"/>
        <end position="31"/>
    </location>
</feature>
<dbReference type="OrthoDB" id="6219697at2759"/>
<dbReference type="SUPFAM" id="SSF57667">
    <property type="entry name" value="beta-beta-alpha zinc fingers"/>
    <property type="match status" value="2"/>
</dbReference>
<evidence type="ECO:0000256" key="10">
    <source>
        <dbReference type="ARBA" id="ARBA00023242"/>
    </source>
</evidence>
<dbReference type="Gene3D" id="3.30.160.60">
    <property type="entry name" value="Classic Zinc Finger"/>
    <property type="match status" value="3"/>
</dbReference>
<evidence type="ECO:0000256" key="12">
    <source>
        <dbReference type="SAM" id="MobiDB-lite"/>
    </source>
</evidence>
<comment type="caution">
    <text evidence="14">The sequence shown here is derived from an EMBL/GenBank/DDBJ whole genome shotgun (WGS) entry which is preliminary data.</text>
</comment>
<reference evidence="14" key="1">
    <citation type="submission" date="2019-05" db="EMBL/GenBank/DDBJ databases">
        <title>Annotation for the trematode Fasciolopsis buski.</title>
        <authorList>
            <person name="Choi Y.-J."/>
        </authorList>
    </citation>
    <scope>NUCLEOTIDE SEQUENCE</scope>
    <source>
        <strain evidence="14">HT</strain>
        <tissue evidence="14">Whole worm</tissue>
    </source>
</reference>
<evidence type="ECO:0000313" key="15">
    <source>
        <dbReference type="Proteomes" id="UP000728185"/>
    </source>
</evidence>
<evidence type="ECO:0000256" key="3">
    <source>
        <dbReference type="ARBA" id="ARBA00022723"/>
    </source>
</evidence>
<dbReference type="PROSITE" id="PS50157">
    <property type="entry name" value="ZINC_FINGER_C2H2_2"/>
    <property type="match status" value="3"/>
</dbReference>
<accession>A0A8E0RQL2</accession>
<dbReference type="Pfam" id="PF00096">
    <property type="entry name" value="zf-C2H2"/>
    <property type="match status" value="2"/>
</dbReference>
<organism evidence="14 15">
    <name type="scientific">Fasciolopsis buskii</name>
    <dbReference type="NCBI Taxonomy" id="27845"/>
    <lineage>
        <taxon>Eukaryota</taxon>
        <taxon>Metazoa</taxon>
        <taxon>Spiralia</taxon>
        <taxon>Lophotrochozoa</taxon>
        <taxon>Platyhelminthes</taxon>
        <taxon>Trematoda</taxon>
        <taxon>Digenea</taxon>
        <taxon>Plagiorchiida</taxon>
        <taxon>Echinostomata</taxon>
        <taxon>Echinostomatoidea</taxon>
        <taxon>Fasciolidae</taxon>
        <taxon>Fasciolopsis</taxon>
    </lineage>
</organism>
<feature type="domain" description="C2H2-type" evidence="13">
    <location>
        <begin position="127"/>
        <end position="155"/>
    </location>
</feature>
<evidence type="ECO:0000256" key="4">
    <source>
        <dbReference type="ARBA" id="ARBA00022737"/>
    </source>
</evidence>
<dbReference type="InterPro" id="IPR013087">
    <property type="entry name" value="Znf_C2H2_type"/>
</dbReference>
<dbReference type="PANTHER" id="PTHR24394">
    <property type="entry name" value="ZINC FINGER PROTEIN"/>
    <property type="match status" value="1"/>
</dbReference>
<dbReference type="FunFam" id="3.30.160.60:FF:001480">
    <property type="entry name" value="Si:cabz01071911.3"/>
    <property type="match status" value="1"/>
</dbReference>
<dbReference type="InterPro" id="IPR036236">
    <property type="entry name" value="Znf_C2H2_sf"/>
</dbReference>
<gene>
    <name evidence="14" type="ORF">FBUS_00670</name>
</gene>
<proteinExistence type="inferred from homology"/>
<dbReference type="GO" id="GO:0000981">
    <property type="term" value="F:DNA-binding transcription factor activity, RNA polymerase II-specific"/>
    <property type="evidence" value="ECO:0007669"/>
    <property type="project" value="TreeGrafter"/>
</dbReference>
<keyword evidence="5 11" id="KW-0863">Zinc-finger</keyword>
<dbReference type="AlphaFoldDB" id="A0A8E0RQL2"/>
<name>A0A8E0RQL2_9TREM</name>
<evidence type="ECO:0000256" key="6">
    <source>
        <dbReference type="ARBA" id="ARBA00022833"/>
    </source>
</evidence>
<feature type="compositionally biased region" description="Polar residues" evidence="12">
    <location>
        <begin position="68"/>
        <end position="82"/>
    </location>
</feature>
<evidence type="ECO:0000256" key="5">
    <source>
        <dbReference type="ARBA" id="ARBA00022771"/>
    </source>
</evidence>
<evidence type="ECO:0000256" key="11">
    <source>
        <dbReference type="PROSITE-ProRule" id="PRU00042"/>
    </source>
</evidence>
<keyword evidence="3" id="KW-0479">Metal-binding</keyword>
<dbReference type="GO" id="GO:0003677">
    <property type="term" value="F:DNA binding"/>
    <property type="evidence" value="ECO:0007669"/>
    <property type="project" value="UniProtKB-KW"/>
</dbReference>
<keyword evidence="10" id="KW-0539">Nucleus</keyword>
<dbReference type="GO" id="GO:0005634">
    <property type="term" value="C:nucleus"/>
    <property type="evidence" value="ECO:0007669"/>
    <property type="project" value="UniProtKB-SubCell"/>
</dbReference>
<evidence type="ECO:0000256" key="9">
    <source>
        <dbReference type="ARBA" id="ARBA00023163"/>
    </source>
</evidence>
<evidence type="ECO:0000256" key="8">
    <source>
        <dbReference type="ARBA" id="ARBA00023125"/>
    </source>
</evidence>
<keyword evidence="6" id="KW-0862">Zinc</keyword>
<evidence type="ECO:0000256" key="2">
    <source>
        <dbReference type="ARBA" id="ARBA00006991"/>
    </source>
</evidence>
<evidence type="ECO:0000259" key="13">
    <source>
        <dbReference type="PROSITE" id="PS50157"/>
    </source>
</evidence>
<evidence type="ECO:0000313" key="14">
    <source>
        <dbReference type="EMBL" id="KAA0188845.1"/>
    </source>
</evidence>
<keyword evidence="8" id="KW-0238">DNA-binding</keyword>
<dbReference type="GO" id="GO:0008270">
    <property type="term" value="F:zinc ion binding"/>
    <property type="evidence" value="ECO:0007669"/>
    <property type="project" value="UniProtKB-KW"/>
</dbReference>
<dbReference type="SMART" id="SM00355">
    <property type="entry name" value="ZnF_C2H2"/>
    <property type="match status" value="3"/>
</dbReference>